<dbReference type="GO" id="GO:0006629">
    <property type="term" value="P:lipid metabolic process"/>
    <property type="evidence" value="ECO:0007669"/>
    <property type="project" value="InterPro"/>
</dbReference>
<dbReference type="InterPro" id="IPR029058">
    <property type="entry name" value="AB_hydrolase_fold"/>
</dbReference>
<dbReference type="PANTHER" id="PTHR45908">
    <property type="entry name" value="PROTEIN CBG11750-RELATED"/>
    <property type="match status" value="1"/>
</dbReference>
<dbReference type="Gene3D" id="3.40.50.1820">
    <property type="entry name" value="alpha/beta hydrolase"/>
    <property type="match status" value="1"/>
</dbReference>
<evidence type="ECO:0000313" key="2">
    <source>
        <dbReference type="EMBL" id="TKR87349.1"/>
    </source>
</evidence>
<evidence type="ECO:0000313" key="3">
    <source>
        <dbReference type="Proteomes" id="UP000298663"/>
    </source>
</evidence>
<dbReference type="PANTHER" id="PTHR45908:SF23">
    <property type="entry name" value="FUNGAL LIPASE-LIKE DOMAIN-CONTAINING PROTEIN"/>
    <property type="match status" value="1"/>
</dbReference>
<dbReference type="CDD" id="cd00519">
    <property type="entry name" value="Lipase_3"/>
    <property type="match status" value="1"/>
</dbReference>
<keyword evidence="3" id="KW-1185">Reference proteome</keyword>
<dbReference type="SUPFAM" id="SSF53474">
    <property type="entry name" value="alpha/beta-Hydrolases"/>
    <property type="match status" value="1"/>
</dbReference>
<proteinExistence type="predicted"/>
<comment type="caution">
    <text evidence="2">The sequence shown here is derived from an EMBL/GenBank/DDBJ whole genome shotgun (WGS) entry which is preliminary data.</text>
</comment>
<reference evidence="2 3" key="2">
    <citation type="journal article" date="2019" name="G3 (Bethesda)">
        <title>Hybrid Assembly of the Genome of the Entomopathogenic Nematode Steinernema carpocapsae Identifies the X-Chromosome.</title>
        <authorList>
            <person name="Serra L."/>
            <person name="Macchietto M."/>
            <person name="Macias-Munoz A."/>
            <person name="McGill C.J."/>
            <person name="Rodriguez I.M."/>
            <person name="Rodriguez B."/>
            <person name="Murad R."/>
            <person name="Mortazavi A."/>
        </authorList>
    </citation>
    <scope>NUCLEOTIDE SEQUENCE [LARGE SCALE GENOMIC DNA]</scope>
    <source>
        <strain evidence="2 3">ALL</strain>
    </source>
</reference>
<dbReference type="EMBL" id="AZBU02000003">
    <property type="protein sequence ID" value="TKR87349.1"/>
    <property type="molecule type" value="Genomic_DNA"/>
</dbReference>
<reference evidence="2 3" key="1">
    <citation type="journal article" date="2015" name="Genome Biol.">
        <title>Comparative genomics of Steinernema reveals deeply conserved gene regulatory networks.</title>
        <authorList>
            <person name="Dillman A.R."/>
            <person name="Macchietto M."/>
            <person name="Porter C.F."/>
            <person name="Rogers A."/>
            <person name="Williams B."/>
            <person name="Antoshechkin I."/>
            <person name="Lee M.M."/>
            <person name="Goodwin Z."/>
            <person name="Lu X."/>
            <person name="Lewis E.E."/>
            <person name="Goodrich-Blair H."/>
            <person name="Stock S.P."/>
            <person name="Adams B.J."/>
            <person name="Sternberg P.W."/>
            <person name="Mortazavi A."/>
        </authorList>
    </citation>
    <scope>NUCLEOTIDE SEQUENCE [LARGE SCALE GENOMIC DNA]</scope>
    <source>
        <strain evidence="2 3">ALL</strain>
    </source>
</reference>
<accession>A0A4U5NUY1</accession>
<protein>
    <recommendedName>
        <fullName evidence="1">Fungal lipase-type domain-containing protein</fullName>
    </recommendedName>
</protein>
<dbReference type="Proteomes" id="UP000298663">
    <property type="component" value="Unassembled WGS sequence"/>
</dbReference>
<dbReference type="InterPro" id="IPR002921">
    <property type="entry name" value="Fungal_lipase-type"/>
</dbReference>
<dbReference type="AlphaFoldDB" id="A0A4U5NUY1"/>
<evidence type="ECO:0000259" key="1">
    <source>
        <dbReference type="Pfam" id="PF01764"/>
    </source>
</evidence>
<dbReference type="Pfam" id="PF01764">
    <property type="entry name" value="Lipase_3"/>
    <property type="match status" value="1"/>
</dbReference>
<organism evidence="2 3">
    <name type="scientific">Steinernema carpocapsae</name>
    <name type="common">Entomopathogenic nematode</name>
    <dbReference type="NCBI Taxonomy" id="34508"/>
    <lineage>
        <taxon>Eukaryota</taxon>
        <taxon>Metazoa</taxon>
        <taxon>Ecdysozoa</taxon>
        <taxon>Nematoda</taxon>
        <taxon>Chromadorea</taxon>
        <taxon>Rhabditida</taxon>
        <taxon>Tylenchina</taxon>
        <taxon>Panagrolaimomorpha</taxon>
        <taxon>Strongyloidoidea</taxon>
        <taxon>Steinernematidae</taxon>
        <taxon>Steinernema</taxon>
    </lineage>
</organism>
<sequence length="252" mass="27972">MLSLSAAEYADDPSKCQITAFPKGNASTSKTVEVVCDMFKTDSCRGFTAISHSAKAIVISFRGTAEFLQLIQETINTNLPRNFIAGGKISRYFYEAYKKVREGGLKDDYLELRTRYPDYEAWVTRHSLEGAMASLCAATLVHLGQANPEKLKLLTFGCPRIGDKTFVNAHNALVLYSYHVVHNRDIVPHVPHQFFPDSWLLGGYLHTKSEVWYANDVSPGSDFNVCNSDESWRCSDGDLISVHPGPSSLVPA</sequence>
<gene>
    <name evidence="2" type="ORF">L596_011760</name>
</gene>
<feature type="domain" description="Fungal lipase-type" evidence="1">
    <location>
        <begin position="58"/>
        <end position="193"/>
    </location>
</feature>
<dbReference type="OrthoDB" id="5866690at2759"/>
<name>A0A4U5NUY1_STECR</name>